<reference evidence="1 2" key="1">
    <citation type="submission" date="2018-02" db="EMBL/GenBank/DDBJ databases">
        <title>Genomic Reconstructions from Amazon Rainforest and Pasture Soil Reveal Novel Insights into the Physiology of Candidate Phyla in Tropical Sites.</title>
        <authorList>
            <person name="Kroeger M.E."/>
            <person name="Delmont T."/>
            <person name="Eren A.M."/>
            <person name="Guo J."/>
            <person name="Meyer K.M."/>
            <person name="Khan K."/>
            <person name="Rodrigues J.L.M."/>
            <person name="Bohannan B.J.M."/>
            <person name="Tringe S."/>
            <person name="Borges C.D."/>
            <person name="Tiedje J."/>
            <person name="Tsai S.M."/>
            <person name="Nusslein K."/>
        </authorList>
    </citation>
    <scope>NUCLEOTIDE SEQUENCE [LARGE SCALE GENOMIC DNA]</scope>
    <source>
        <strain evidence="1">Amazon FNV 2010 28 9</strain>
    </source>
</reference>
<proteinExistence type="predicted"/>
<protein>
    <submittedName>
        <fullName evidence="1">Uncharacterized protein</fullName>
    </submittedName>
</protein>
<comment type="caution">
    <text evidence="1">The sequence shown here is derived from an EMBL/GenBank/DDBJ whole genome shotgun (WGS) entry which is preliminary data.</text>
</comment>
<dbReference type="AlphaFoldDB" id="A0A317JNW7"/>
<name>A0A317JNW7_9BACT</name>
<feature type="non-terminal residue" evidence="1">
    <location>
        <position position="282"/>
    </location>
</feature>
<dbReference type="Proteomes" id="UP000246104">
    <property type="component" value="Unassembled WGS sequence"/>
</dbReference>
<gene>
    <name evidence="1" type="ORF">C5B42_03780</name>
</gene>
<sequence>MNDIQDLELLSHDRKALEHTKIPMVTVAASFRHDLKQTYHIKDTDPKSAEVLFSRAHYSMALGVAMQEWKSHVDPSKAWLVDPTNYVQHHDWSKVEFTAAMGQVMARNSLLKFVKDLIDTKVRSKLPITDAITTPLLYLFEKVDRPILSFHYEAGNILAKVGKRVIQVVTDPHVRDQYLEYAQLPTMRFCVFDQNTKTAFLEKAAVLEKQVDPKRIIITGPPVDPRIIACRKNKRSSQVKKRALRLCITTGGLGTNKKEIEECVRSLAPLFSKQKSLTSVPC</sequence>
<dbReference type="EMBL" id="PSRQ01000042">
    <property type="protein sequence ID" value="PWU23257.1"/>
    <property type="molecule type" value="Genomic_DNA"/>
</dbReference>
<accession>A0A317JNW7</accession>
<evidence type="ECO:0000313" key="1">
    <source>
        <dbReference type="EMBL" id="PWU23257.1"/>
    </source>
</evidence>
<evidence type="ECO:0000313" key="2">
    <source>
        <dbReference type="Proteomes" id="UP000246104"/>
    </source>
</evidence>
<organism evidence="1 2">
    <name type="scientific">Candidatus Cerribacteria bacterium 'Amazon FNV 2010 28 9'</name>
    <dbReference type="NCBI Taxonomy" id="2081795"/>
    <lineage>
        <taxon>Bacteria</taxon>
        <taxon>Candidatus Cerribacteria</taxon>
    </lineage>
</organism>